<organism evidence="1 2">
    <name type="scientific">Actinoplanes nipponensis</name>
    <dbReference type="NCBI Taxonomy" id="135950"/>
    <lineage>
        <taxon>Bacteria</taxon>
        <taxon>Bacillati</taxon>
        <taxon>Actinomycetota</taxon>
        <taxon>Actinomycetes</taxon>
        <taxon>Micromonosporales</taxon>
        <taxon>Micromonosporaceae</taxon>
        <taxon>Actinoplanes</taxon>
    </lineage>
</organism>
<dbReference type="AlphaFoldDB" id="A0A919JII8"/>
<evidence type="ECO:0000313" key="1">
    <source>
        <dbReference type="EMBL" id="GIE50102.1"/>
    </source>
</evidence>
<keyword evidence="2" id="KW-1185">Reference proteome</keyword>
<comment type="caution">
    <text evidence="1">The sequence shown here is derived from an EMBL/GenBank/DDBJ whole genome shotgun (WGS) entry which is preliminary data.</text>
</comment>
<dbReference type="Proteomes" id="UP000647172">
    <property type="component" value="Unassembled WGS sequence"/>
</dbReference>
<accession>A0A919JII8</accession>
<reference evidence="1" key="1">
    <citation type="submission" date="2021-01" db="EMBL/GenBank/DDBJ databases">
        <title>Whole genome shotgun sequence of Actinoplanes nipponensis NBRC 14063.</title>
        <authorList>
            <person name="Komaki H."/>
            <person name="Tamura T."/>
        </authorList>
    </citation>
    <scope>NUCLEOTIDE SEQUENCE</scope>
    <source>
        <strain evidence="1">NBRC 14063</strain>
    </source>
</reference>
<sequence>MSVVMPPTINATPTGVIHVVTGVVTNGALSAKRPFCRPLRTGTGKSAPDPGYDLSGVNAAWRAGMRGRAEDGAS</sequence>
<proteinExistence type="predicted"/>
<name>A0A919JII8_9ACTN</name>
<protein>
    <submittedName>
        <fullName evidence="1">Uncharacterized protein</fullName>
    </submittedName>
</protein>
<dbReference type="EMBL" id="BOMQ01000045">
    <property type="protein sequence ID" value="GIE50102.1"/>
    <property type="molecule type" value="Genomic_DNA"/>
</dbReference>
<evidence type="ECO:0000313" key="2">
    <source>
        <dbReference type="Proteomes" id="UP000647172"/>
    </source>
</evidence>
<gene>
    <name evidence="1" type="ORF">Ani05nite_36360</name>
</gene>